<evidence type="ECO:0000256" key="1">
    <source>
        <dbReference type="ARBA" id="ARBA00023002"/>
    </source>
</evidence>
<sequence>MPAAVEGFLDVAHFAWIHTDTFADPDNQQVPDYTPQETPFGFVADYWSSVGNYPASSDFRAPEGFQWLRHFEMHLPFTATLTIHFPADAGLVIMNAASPVSSR</sequence>
<evidence type="ECO:0000313" key="4">
    <source>
        <dbReference type="Proteomes" id="UP000655094"/>
    </source>
</evidence>
<accession>A0A919LTK1</accession>
<reference evidence="3" key="1">
    <citation type="submission" date="2020-10" db="EMBL/GenBank/DDBJ databases">
        <title>Genome Sequence of ESBL Producing Zambian Clinical Strains.</title>
        <authorList>
            <person name="Shawa M."/>
            <person name="Furuta Y."/>
            <person name="Simbotwe M."/>
            <person name="Mulenga E."/>
            <person name="Mubanga M."/>
            <person name="Mulenga G."/>
            <person name="Kaile C."/>
            <person name="Zorigt T."/>
            <person name="Hang'ombe B."/>
            <person name="Higashi H."/>
        </authorList>
    </citation>
    <scope>NUCLEOTIDE SEQUENCE</scope>
    <source>
        <strain evidence="3">Zam_UTH_09</strain>
    </source>
</reference>
<keyword evidence="1" id="KW-0560">Oxidoreductase</keyword>
<organism evidence="3 4">
    <name type="scientific">Klebsiella pneumoniae</name>
    <dbReference type="NCBI Taxonomy" id="573"/>
    <lineage>
        <taxon>Bacteria</taxon>
        <taxon>Pseudomonadati</taxon>
        <taxon>Pseudomonadota</taxon>
        <taxon>Gammaproteobacteria</taxon>
        <taxon>Enterobacterales</taxon>
        <taxon>Enterobacteriaceae</taxon>
        <taxon>Klebsiella/Raoultella group</taxon>
        <taxon>Klebsiella</taxon>
        <taxon>Klebsiella pneumoniae complex</taxon>
    </lineage>
</organism>
<dbReference type="GO" id="GO:0016491">
    <property type="term" value="F:oxidoreductase activity"/>
    <property type="evidence" value="ECO:0007669"/>
    <property type="project" value="UniProtKB-KW"/>
</dbReference>
<proteinExistence type="predicted"/>
<evidence type="ECO:0000313" key="3">
    <source>
        <dbReference type="EMBL" id="GHK51685.1"/>
    </source>
</evidence>
<gene>
    <name evidence="3" type="ORF">KPZU09_14210</name>
</gene>
<evidence type="ECO:0000259" key="2">
    <source>
        <dbReference type="Pfam" id="PF19112"/>
    </source>
</evidence>
<dbReference type="SUPFAM" id="SSF55961">
    <property type="entry name" value="Bet v1-like"/>
    <property type="match status" value="1"/>
</dbReference>
<feature type="domain" description="Vanillate O-demethylase oxygenase-like C-terminal catalytic" evidence="2">
    <location>
        <begin position="6"/>
        <end position="87"/>
    </location>
</feature>
<name>A0A919LTK1_KLEPN</name>
<dbReference type="AlphaFoldDB" id="A0A919LTK1"/>
<dbReference type="Proteomes" id="UP000655094">
    <property type="component" value="Unassembled WGS sequence"/>
</dbReference>
<dbReference type="Gene3D" id="3.90.380.10">
    <property type="entry name" value="Naphthalene 1,2-dioxygenase Alpha Subunit, Chain A, domain 1"/>
    <property type="match status" value="1"/>
</dbReference>
<comment type="caution">
    <text evidence="3">The sequence shown here is derived from an EMBL/GenBank/DDBJ whole genome shotgun (WGS) entry which is preliminary data.</text>
</comment>
<protein>
    <recommendedName>
        <fullName evidence="2">Vanillate O-demethylase oxygenase-like C-terminal catalytic domain-containing protein</fullName>
    </recommendedName>
</protein>
<dbReference type="InterPro" id="IPR044043">
    <property type="entry name" value="VanA_C_cat"/>
</dbReference>
<dbReference type="Pfam" id="PF19112">
    <property type="entry name" value="VanA_C"/>
    <property type="match status" value="1"/>
</dbReference>
<dbReference type="EMBL" id="BNFF01000001">
    <property type="protein sequence ID" value="GHK51685.1"/>
    <property type="molecule type" value="Genomic_DNA"/>
</dbReference>